<dbReference type="InterPro" id="IPR030386">
    <property type="entry name" value="G_GB1_RHD3_dom"/>
</dbReference>
<organism evidence="4 5">
    <name type="scientific">Paramuricea clavata</name>
    <name type="common">Red gorgonian</name>
    <name type="synonym">Violescent sea-whip</name>
    <dbReference type="NCBI Taxonomy" id="317549"/>
    <lineage>
        <taxon>Eukaryota</taxon>
        <taxon>Metazoa</taxon>
        <taxon>Cnidaria</taxon>
        <taxon>Anthozoa</taxon>
        <taxon>Octocorallia</taxon>
        <taxon>Malacalcyonacea</taxon>
        <taxon>Plexauridae</taxon>
        <taxon>Paramuricea</taxon>
    </lineage>
</organism>
<proteinExistence type="inferred from homology"/>
<evidence type="ECO:0000256" key="1">
    <source>
        <dbReference type="ARBA" id="ARBA00022741"/>
    </source>
</evidence>
<dbReference type="InterPro" id="IPR015894">
    <property type="entry name" value="Guanylate-bd_N"/>
</dbReference>
<dbReference type="GO" id="GO:0003924">
    <property type="term" value="F:GTPase activity"/>
    <property type="evidence" value="ECO:0007669"/>
    <property type="project" value="InterPro"/>
</dbReference>
<comment type="caution">
    <text evidence="4">The sequence shown here is derived from an EMBL/GenBank/DDBJ whole genome shotgun (WGS) entry which is preliminary data.</text>
</comment>
<dbReference type="PANTHER" id="PTHR10751">
    <property type="entry name" value="GUANYLATE BINDING PROTEIN"/>
    <property type="match status" value="1"/>
</dbReference>
<dbReference type="EMBL" id="CACRXK020014766">
    <property type="protein sequence ID" value="CAB4027379.1"/>
    <property type="molecule type" value="Genomic_DNA"/>
</dbReference>
<dbReference type="PROSITE" id="PS51715">
    <property type="entry name" value="G_GB1_RHD3"/>
    <property type="match status" value="1"/>
</dbReference>
<accession>A0A6S7L4I6</accession>
<dbReference type="GO" id="GO:0005525">
    <property type="term" value="F:GTP binding"/>
    <property type="evidence" value="ECO:0007669"/>
    <property type="project" value="UniProtKB-KW"/>
</dbReference>
<keyword evidence="1" id="KW-0547">Nucleotide-binding</keyword>
<dbReference type="OrthoDB" id="5967544at2759"/>
<feature type="non-terminal residue" evidence="4">
    <location>
        <position position="184"/>
    </location>
</feature>
<reference evidence="4" key="1">
    <citation type="submission" date="2020-04" db="EMBL/GenBank/DDBJ databases">
        <authorList>
            <person name="Alioto T."/>
            <person name="Alioto T."/>
            <person name="Gomez Garrido J."/>
        </authorList>
    </citation>
    <scope>NUCLEOTIDE SEQUENCE</scope>
    <source>
        <strain evidence="4">A484AB</strain>
    </source>
</reference>
<protein>
    <submittedName>
        <fullName evidence="4">Guanylate-binding 4-like</fullName>
    </submittedName>
</protein>
<dbReference type="Gene3D" id="3.40.50.300">
    <property type="entry name" value="P-loop containing nucleotide triphosphate hydrolases"/>
    <property type="match status" value="1"/>
</dbReference>
<evidence type="ECO:0000256" key="3">
    <source>
        <dbReference type="PROSITE-ProRule" id="PRU01052"/>
    </source>
</evidence>
<dbReference type="SUPFAM" id="SSF52540">
    <property type="entry name" value="P-loop containing nucleoside triphosphate hydrolases"/>
    <property type="match status" value="1"/>
</dbReference>
<gene>
    <name evidence="4" type="ORF">PACLA_8A022220</name>
</gene>
<evidence type="ECO:0000256" key="2">
    <source>
        <dbReference type="ARBA" id="ARBA00023134"/>
    </source>
</evidence>
<evidence type="ECO:0000313" key="5">
    <source>
        <dbReference type="Proteomes" id="UP001152795"/>
    </source>
</evidence>
<dbReference type="Proteomes" id="UP001152795">
    <property type="component" value="Unassembled WGS sequence"/>
</dbReference>
<evidence type="ECO:0000313" key="4">
    <source>
        <dbReference type="EMBL" id="CAB4027379.1"/>
    </source>
</evidence>
<dbReference type="InterPro" id="IPR027417">
    <property type="entry name" value="P-loop_NTPase"/>
</dbReference>
<keyword evidence="2" id="KW-0342">GTP-binding</keyword>
<keyword evidence="5" id="KW-1185">Reference proteome</keyword>
<name>A0A6S7L4I6_PARCT</name>
<dbReference type="AlphaFoldDB" id="A0A6S7L4I6"/>
<comment type="similarity">
    <text evidence="3">Belongs to the TRAFAC class dynamin-like GTPase superfamily. GB1/RHD3 GTPase family.</text>
</comment>
<dbReference type="Pfam" id="PF02263">
    <property type="entry name" value="GBP"/>
    <property type="match status" value="1"/>
</dbReference>
<sequence>MSSTALQNHLKNSGYKIQAIDPDNAGKYDSSIPLVLPNDHEYDLKTKSIIKKAGVQRTSLYLVPEALELLSSVTSPLAVLSICGPMRTGKSYILSRLLGEVDAFDLGHTFDPKTFGIWMGTKILVGKDKNGKEHAVLLLDTEGIDAPGANVSQDAGILVLTILISSILIYNSQNVPYKKDLEKL</sequence>